<sequence length="180" mass="19544">RSIDELEAMQVNDAGVRLSDVAEIVYAEPVPNYYRRINGESAIAFEIQKASGANIVDVSRRVEHVLEDIRQDPSLAGVDVVLFFDQADEITASLKGLLQSGLFGSLLAIAILLVFLRNFRSTAVVGAAIPISVVGACVYLFIANRTLNVLTMMGLMLAVGMLVDNAIVVLESIHRRQEKG</sequence>
<dbReference type="InterPro" id="IPR027463">
    <property type="entry name" value="AcrB_DN_DC_subdom"/>
</dbReference>
<organism evidence="2 3">
    <name type="scientific">Eiseniibacteriota bacterium</name>
    <dbReference type="NCBI Taxonomy" id="2212470"/>
    <lineage>
        <taxon>Bacteria</taxon>
        <taxon>Candidatus Eiseniibacteriota</taxon>
    </lineage>
</organism>
<keyword evidence="1" id="KW-0472">Membrane</keyword>
<dbReference type="Pfam" id="PF00873">
    <property type="entry name" value="ACR_tran"/>
    <property type="match status" value="1"/>
</dbReference>
<name>A0A956SH22_UNCEI</name>
<feature type="transmembrane region" description="Helical" evidence="1">
    <location>
        <begin position="149"/>
        <end position="170"/>
    </location>
</feature>
<dbReference type="PANTHER" id="PTHR32063">
    <property type="match status" value="1"/>
</dbReference>
<evidence type="ECO:0000313" key="3">
    <source>
        <dbReference type="Proteomes" id="UP000739538"/>
    </source>
</evidence>
<feature type="transmembrane region" description="Helical" evidence="1">
    <location>
        <begin position="97"/>
        <end position="116"/>
    </location>
</feature>
<reference evidence="2" key="2">
    <citation type="journal article" date="2021" name="Microbiome">
        <title>Successional dynamics and alternative stable states in a saline activated sludge microbial community over 9 years.</title>
        <authorList>
            <person name="Wang Y."/>
            <person name="Ye J."/>
            <person name="Ju F."/>
            <person name="Liu L."/>
            <person name="Boyd J.A."/>
            <person name="Deng Y."/>
            <person name="Parks D.H."/>
            <person name="Jiang X."/>
            <person name="Yin X."/>
            <person name="Woodcroft B.J."/>
            <person name="Tyson G.W."/>
            <person name="Hugenholtz P."/>
            <person name="Polz M.F."/>
            <person name="Zhang T."/>
        </authorList>
    </citation>
    <scope>NUCLEOTIDE SEQUENCE</scope>
    <source>
        <strain evidence="2">HKST-UBA02</strain>
    </source>
</reference>
<keyword evidence="1" id="KW-0812">Transmembrane</keyword>
<feature type="non-terminal residue" evidence="2">
    <location>
        <position position="180"/>
    </location>
</feature>
<evidence type="ECO:0000313" key="2">
    <source>
        <dbReference type="EMBL" id="MCA9759891.1"/>
    </source>
</evidence>
<dbReference type="Gene3D" id="3.30.70.1320">
    <property type="entry name" value="Multidrug efflux transporter AcrB pore domain like"/>
    <property type="match status" value="1"/>
</dbReference>
<dbReference type="SUPFAM" id="SSF82866">
    <property type="entry name" value="Multidrug efflux transporter AcrB transmembrane domain"/>
    <property type="match status" value="1"/>
</dbReference>
<dbReference type="GO" id="GO:0042910">
    <property type="term" value="F:xenobiotic transmembrane transporter activity"/>
    <property type="evidence" value="ECO:0007669"/>
    <property type="project" value="TreeGrafter"/>
</dbReference>
<dbReference type="InterPro" id="IPR001036">
    <property type="entry name" value="Acrflvin-R"/>
</dbReference>
<evidence type="ECO:0000256" key="1">
    <source>
        <dbReference type="SAM" id="Phobius"/>
    </source>
</evidence>
<dbReference type="Gene3D" id="3.30.2090.10">
    <property type="entry name" value="Multidrug efflux transporter AcrB TolC docking domain, DN and DC subdomains"/>
    <property type="match status" value="1"/>
</dbReference>
<accession>A0A956SH22</accession>
<reference evidence="2" key="1">
    <citation type="submission" date="2020-04" db="EMBL/GenBank/DDBJ databases">
        <authorList>
            <person name="Zhang T."/>
        </authorList>
    </citation>
    <scope>NUCLEOTIDE SEQUENCE</scope>
    <source>
        <strain evidence="2">HKST-UBA02</strain>
    </source>
</reference>
<dbReference type="EMBL" id="JAGQHS010000594">
    <property type="protein sequence ID" value="MCA9759891.1"/>
    <property type="molecule type" value="Genomic_DNA"/>
</dbReference>
<feature type="non-terminal residue" evidence="2">
    <location>
        <position position="1"/>
    </location>
</feature>
<proteinExistence type="predicted"/>
<dbReference type="Gene3D" id="1.20.1640.10">
    <property type="entry name" value="Multidrug efflux transporter AcrB transmembrane domain"/>
    <property type="match status" value="1"/>
</dbReference>
<protein>
    <submittedName>
        <fullName evidence="2">Efflux RND transporter permease subunit</fullName>
    </submittedName>
</protein>
<dbReference type="GO" id="GO:0005886">
    <property type="term" value="C:plasma membrane"/>
    <property type="evidence" value="ECO:0007669"/>
    <property type="project" value="TreeGrafter"/>
</dbReference>
<dbReference type="PRINTS" id="PR00702">
    <property type="entry name" value="ACRIFLAVINRP"/>
</dbReference>
<dbReference type="AlphaFoldDB" id="A0A956SH22"/>
<keyword evidence="1" id="KW-1133">Transmembrane helix</keyword>
<gene>
    <name evidence="2" type="ORF">KDA27_29105</name>
</gene>
<feature type="transmembrane region" description="Helical" evidence="1">
    <location>
        <begin position="123"/>
        <end position="143"/>
    </location>
</feature>
<dbReference type="PANTHER" id="PTHR32063:SF73">
    <property type="entry name" value="RND SUPERFAMILY EFFLUX PUMP PERMEASE COMPONENT 1"/>
    <property type="match status" value="1"/>
</dbReference>
<dbReference type="Proteomes" id="UP000739538">
    <property type="component" value="Unassembled WGS sequence"/>
</dbReference>
<comment type="caution">
    <text evidence="2">The sequence shown here is derived from an EMBL/GenBank/DDBJ whole genome shotgun (WGS) entry which is preliminary data.</text>
</comment>